<dbReference type="NCBIfam" id="NF041644">
    <property type="entry name" value="CBO0543_fam"/>
    <property type="match status" value="1"/>
</dbReference>
<evidence type="ECO:0000313" key="3">
    <source>
        <dbReference type="Proteomes" id="UP000074108"/>
    </source>
</evidence>
<feature type="transmembrane region" description="Helical" evidence="1">
    <location>
        <begin position="46"/>
        <end position="64"/>
    </location>
</feature>
<feature type="transmembrane region" description="Helical" evidence="1">
    <location>
        <begin position="110"/>
        <end position="129"/>
    </location>
</feature>
<sequence>MITNELVPLLQLVNLIAFDEIVQLKREYMDSFISYWWEHNFLTPEWWVLVILSVLSPIVWWVLVNKKNIIVITLFGLFYGMAAIILDSIGSNAIIWSYPVQVSPYLFPQLYPYDVGIVLIPFMLVYQRYGENFKKFLFASLALSFFLAFVAEPIMEFFHIYKEITWKNIYSFPIYFLLAVICWWIVHEFKKIEQK</sequence>
<reference evidence="2 3" key="1">
    <citation type="journal article" date="2016" name="Front. Microbiol.">
        <title>Microevolution Analysis of Bacillus coahuilensis Unveils Differences in Phosphorus Acquisition Strategies and Their Regulation.</title>
        <authorList>
            <person name="Gomez-Lunar Z."/>
            <person name="Hernandez-Gonzalez I."/>
            <person name="Rodriguez-Torres M.D."/>
            <person name="Souza V."/>
            <person name="Olmedo-Alvarez G."/>
        </authorList>
    </citation>
    <scope>NUCLEOTIDE SEQUENCE [LARGE SCALE GENOMIC DNA]</scope>
    <source>
        <strain evidence="3">p1.1.43</strain>
    </source>
</reference>
<dbReference type="STRING" id="1150625.Q75_02185"/>
<keyword evidence="1" id="KW-0812">Transmembrane</keyword>
<dbReference type="InterPro" id="IPR048147">
    <property type="entry name" value="CBO0543-like"/>
</dbReference>
<accession>A0A147KBR2</accession>
<dbReference type="OrthoDB" id="1679483at2"/>
<dbReference type="Proteomes" id="UP000074108">
    <property type="component" value="Unassembled WGS sequence"/>
</dbReference>
<gene>
    <name evidence="2" type="ORF">Q75_02185</name>
</gene>
<organism evidence="2 3">
    <name type="scientific">Bacillus coahuilensis p1.1.43</name>
    <dbReference type="NCBI Taxonomy" id="1150625"/>
    <lineage>
        <taxon>Bacteria</taxon>
        <taxon>Bacillati</taxon>
        <taxon>Bacillota</taxon>
        <taxon>Bacilli</taxon>
        <taxon>Bacillales</taxon>
        <taxon>Bacillaceae</taxon>
        <taxon>Bacillus</taxon>
    </lineage>
</organism>
<dbReference type="RefSeq" id="WP_059282152.1">
    <property type="nucleotide sequence ID" value="NZ_LDYG01000007.1"/>
</dbReference>
<keyword evidence="3" id="KW-1185">Reference proteome</keyword>
<protein>
    <submittedName>
        <fullName evidence="2">Uncharacterized protein</fullName>
    </submittedName>
</protein>
<dbReference type="EMBL" id="LDYG01000007">
    <property type="protein sequence ID" value="KUP08857.1"/>
    <property type="molecule type" value="Genomic_DNA"/>
</dbReference>
<dbReference type="AlphaFoldDB" id="A0A147KBR2"/>
<evidence type="ECO:0000256" key="1">
    <source>
        <dbReference type="SAM" id="Phobius"/>
    </source>
</evidence>
<feature type="transmembrane region" description="Helical" evidence="1">
    <location>
        <begin position="136"/>
        <end position="157"/>
    </location>
</feature>
<name>A0A147KBR2_9BACI</name>
<keyword evidence="1" id="KW-0472">Membrane</keyword>
<feature type="transmembrane region" description="Helical" evidence="1">
    <location>
        <begin position="169"/>
        <end position="186"/>
    </location>
</feature>
<feature type="transmembrane region" description="Helical" evidence="1">
    <location>
        <begin position="71"/>
        <end position="98"/>
    </location>
</feature>
<dbReference type="PATRIC" id="fig|1150625.3.peg.464"/>
<comment type="caution">
    <text evidence="2">The sequence shown here is derived from an EMBL/GenBank/DDBJ whole genome shotgun (WGS) entry which is preliminary data.</text>
</comment>
<keyword evidence="1" id="KW-1133">Transmembrane helix</keyword>
<evidence type="ECO:0000313" key="2">
    <source>
        <dbReference type="EMBL" id="KUP08857.1"/>
    </source>
</evidence>
<proteinExistence type="predicted"/>